<dbReference type="AlphaFoldDB" id="D3B8H3"/>
<keyword evidence="2" id="KW-1185">Reference proteome</keyword>
<dbReference type="GeneID" id="31360253"/>
<proteinExistence type="predicted"/>
<dbReference type="EMBL" id="ADBJ01000020">
    <property type="protein sequence ID" value="EFA82341.1"/>
    <property type="molecule type" value="Genomic_DNA"/>
</dbReference>
<organism evidence="1 2">
    <name type="scientific">Heterostelium pallidum (strain ATCC 26659 / Pp 5 / PN500)</name>
    <name type="common">Cellular slime mold</name>
    <name type="synonym">Polysphondylium pallidum</name>
    <dbReference type="NCBI Taxonomy" id="670386"/>
    <lineage>
        <taxon>Eukaryota</taxon>
        <taxon>Amoebozoa</taxon>
        <taxon>Evosea</taxon>
        <taxon>Eumycetozoa</taxon>
        <taxon>Dictyostelia</taxon>
        <taxon>Acytosteliales</taxon>
        <taxon>Acytosteliaceae</taxon>
        <taxon>Heterostelium</taxon>
    </lineage>
</organism>
<reference evidence="1 2" key="1">
    <citation type="journal article" date="2011" name="Genome Res.">
        <title>Phylogeny-wide analysis of social amoeba genomes highlights ancient origins for complex intercellular communication.</title>
        <authorList>
            <person name="Heidel A.J."/>
            <person name="Lawal H.M."/>
            <person name="Felder M."/>
            <person name="Schilde C."/>
            <person name="Helps N.R."/>
            <person name="Tunggal B."/>
            <person name="Rivero F."/>
            <person name="John U."/>
            <person name="Schleicher M."/>
            <person name="Eichinger L."/>
            <person name="Platzer M."/>
            <person name="Noegel A.A."/>
            <person name="Schaap P."/>
            <person name="Gloeckner G."/>
        </authorList>
    </citation>
    <scope>NUCLEOTIDE SEQUENCE [LARGE SCALE GENOMIC DNA]</scope>
    <source>
        <strain evidence="2">ATCC 26659 / Pp 5 / PN500</strain>
    </source>
</reference>
<dbReference type="RefSeq" id="XP_020434458.1">
    <property type="nucleotide sequence ID" value="XM_020575663.1"/>
</dbReference>
<evidence type="ECO:0000313" key="1">
    <source>
        <dbReference type="EMBL" id="EFA82341.1"/>
    </source>
</evidence>
<gene>
    <name evidence="1" type="ORF">PPL_04766</name>
</gene>
<sequence>MYNEDQKFNTTRLPWILHLKILKYLYSSKDDIICKQSSSWRVSLSLVCWKYHSFISKHFFNNLDLSLENEDLTEIISHINSRYCIIKFVNNLKCSDQLLFNLFQMNPSFFDSMYSLDLQITSPMNQDFIYLLITIFKSLYHFKYTITNNNSTNNNILYNQLVFDSLNKNKELYSFKYQLNNIVVQPVQQDNNISNILSISPCISFLKNHTNLTKIDIKQIQIDTEFHSFVELLPSFKSLSKLVVSFKVNAELVKNFFISLKTINLSSLVIEQGVGDNPVHLNALVAYLTGNTSLSHLSLPSEITDGSILNVLLTNSNESKCKIKKLKLSPLIFGNIEQNQSVSLCLDKLSIRSIWSSYSFLDRLDPTRCDIKKIDMCSCFSNTSKSPTFLNQNTTVLTKDMIPYITANNKIRDLQFNYDPQFIEALKENSSINTITIQLISNTSNELYNNINNIFTNIDRNQSIKSVQIIVTQQQQSINNHQITLDPLKIQEIALVNGSSNQFKMISHDHRDKLFFQRHI</sequence>
<comment type="caution">
    <text evidence="1">The sequence shown here is derived from an EMBL/GenBank/DDBJ whole genome shotgun (WGS) entry which is preliminary data.</text>
</comment>
<evidence type="ECO:0000313" key="2">
    <source>
        <dbReference type="Proteomes" id="UP000001396"/>
    </source>
</evidence>
<accession>D3B8H3</accession>
<name>D3B8H3_HETP5</name>
<dbReference type="Proteomes" id="UP000001396">
    <property type="component" value="Unassembled WGS sequence"/>
</dbReference>
<protein>
    <submittedName>
        <fullName evidence="1">Uncharacterized protein</fullName>
    </submittedName>
</protein>
<dbReference type="InParanoid" id="D3B8H3"/>